<keyword evidence="1" id="KW-0812">Transmembrane</keyword>
<dbReference type="Gene3D" id="3.60.15.10">
    <property type="entry name" value="Ribonuclease Z/Hydroxyacylglutathione hydrolase-like"/>
    <property type="match status" value="1"/>
</dbReference>
<accession>A0AA39P599</accession>
<dbReference type="EMBL" id="JAUEPR010000015">
    <property type="protein sequence ID" value="KAK0477832.1"/>
    <property type="molecule type" value="Genomic_DNA"/>
</dbReference>
<evidence type="ECO:0000313" key="3">
    <source>
        <dbReference type="Proteomes" id="UP001175227"/>
    </source>
</evidence>
<comment type="caution">
    <text evidence="2">The sequence shown here is derived from an EMBL/GenBank/DDBJ whole genome shotgun (WGS) entry which is preliminary data.</text>
</comment>
<name>A0AA39P599_9AGAR</name>
<keyword evidence="1" id="KW-1133">Transmembrane helix</keyword>
<feature type="transmembrane region" description="Helical" evidence="1">
    <location>
        <begin position="83"/>
        <end position="107"/>
    </location>
</feature>
<dbReference type="AlphaFoldDB" id="A0AA39P599"/>
<keyword evidence="1" id="KW-0472">Membrane</keyword>
<organism evidence="2 3">
    <name type="scientific">Armillaria novae-zelandiae</name>
    <dbReference type="NCBI Taxonomy" id="153914"/>
    <lineage>
        <taxon>Eukaryota</taxon>
        <taxon>Fungi</taxon>
        <taxon>Dikarya</taxon>
        <taxon>Basidiomycota</taxon>
        <taxon>Agaricomycotina</taxon>
        <taxon>Agaricomycetes</taxon>
        <taxon>Agaricomycetidae</taxon>
        <taxon>Agaricales</taxon>
        <taxon>Marasmiineae</taxon>
        <taxon>Physalacriaceae</taxon>
        <taxon>Armillaria</taxon>
    </lineage>
</organism>
<feature type="transmembrane region" description="Helical" evidence="1">
    <location>
        <begin position="127"/>
        <end position="147"/>
    </location>
</feature>
<sequence length="455" mass="51235">MIEDIPEVHVIVIPHNHYDHLDNCTVSTLFKHAHTLDWWGAQRVEIPATSFKLTCTPAQHWSSMAVEGKGKKFMSRYQKPSRVFCCFITALLFTIVVPTVWITSALWIGSTGVLDNFHETESRNRSLVLFVKPLTANIASFTAVAGWSVESDTCRSDCTEVEIFFDIDPPPLNESDPGYRSYHDKARTTPIFTWNATGTGNTRNFRSKLNLLHSDDVQDYKSGHFDKHSPAYYPFDRYETSISAFARDASTNESIQLEFHPGSGFVVGLQFAIVGGPSEDANQISHIGLSLKRNTLIIVYCLVITIAFWLITLMICLIMIATVVFGFRQRNEIVVVPIGTVFTFTQLRESMPGAPKTFGDIIDLVGLLPCLILLSISAVAMVGIYLFADPDNPSRRTLSWDELENDLLHYSNRIATTSKQYVRRARFRVLKATRRRAPYNDVEIPLVDDASENPV</sequence>
<dbReference type="InterPro" id="IPR027948">
    <property type="entry name" value="DUF4436"/>
</dbReference>
<proteinExistence type="predicted"/>
<evidence type="ECO:0000256" key="1">
    <source>
        <dbReference type="SAM" id="Phobius"/>
    </source>
</evidence>
<dbReference type="InterPro" id="IPR036866">
    <property type="entry name" value="RibonucZ/Hydroxyglut_hydro"/>
</dbReference>
<feature type="transmembrane region" description="Helical" evidence="1">
    <location>
        <begin position="361"/>
        <end position="388"/>
    </location>
</feature>
<dbReference type="Pfam" id="PF14494">
    <property type="entry name" value="DUF4436"/>
    <property type="match status" value="1"/>
</dbReference>
<evidence type="ECO:0000313" key="2">
    <source>
        <dbReference type="EMBL" id="KAK0477832.1"/>
    </source>
</evidence>
<gene>
    <name evidence="2" type="ORF">IW261DRAFT_1632015</name>
</gene>
<evidence type="ECO:0008006" key="4">
    <source>
        <dbReference type="Google" id="ProtNLM"/>
    </source>
</evidence>
<dbReference type="Proteomes" id="UP001175227">
    <property type="component" value="Unassembled WGS sequence"/>
</dbReference>
<feature type="transmembrane region" description="Helical" evidence="1">
    <location>
        <begin position="297"/>
        <end position="327"/>
    </location>
</feature>
<keyword evidence="3" id="KW-1185">Reference proteome</keyword>
<protein>
    <recommendedName>
        <fullName evidence="4">Metallo-beta-lactamase domain-containing protein</fullName>
    </recommendedName>
</protein>
<reference evidence="2" key="1">
    <citation type="submission" date="2023-06" db="EMBL/GenBank/DDBJ databases">
        <authorList>
            <consortium name="Lawrence Berkeley National Laboratory"/>
            <person name="Ahrendt S."/>
            <person name="Sahu N."/>
            <person name="Indic B."/>
            <person name="Wong-Bajracharya J."/>
            <person name="Merenyi Z."/>
            <person name="Ke H.-M."/>
            <person name="Monk M."/>
            <person name="Kocsube S."/>
            <person name="Drula E."/>
            <person name="Lipzen A."/>
            <person name="Balint B."/>
            <person name="Henrissat B."/>
            <person name="Andreopoulos B."/>
            <person name="Martin F.M."/>
            <person name="Harder C.B."/>
            <person name="Rigling D."/>
            <person name="Ford K.L."/>
            <person name="Foster G.D."/>
            <person name="Pangilinan J."/>
            <person name="Papanicolaou A."/>
            <person name="Barry K."/>
            <person name="LaButti K."/>
            <person name="Viragh M."/>
            <person name="Koriabine M."/>
            <person name="Yan M."/>
            <person name="Riley R."/>
            <person name="Champramary S."/>
            <person name="Plett K.L."/>
            <person name="Tsai I.J."/>
            <person name="Slot J."/>
            <person name="Sipos G."/>
            <person name="Plett J."/>
            <person name="Nagy L.G."/>
            <person name="Grigoriev I.V."/>
        </authorList>
    </citation>
    <scope>NUCLEOTIDE SEQUENCE</scope>
    <source>
        <strain evidence="2">ICMP 16352</strain>
    </source>
</reference>